<keyword evidence="2" id="KW-1133">Transmembrane helix</keyword>
<gene>
    <name evidence="3" type="ORF">DICPUDRAFT_151375</name>
</gene>
<evidence type="ECO:0000313" key="4">
    <source>
        <dbReference type="Proteomes" id="UP000001064"/>
    </source>
</evidence>
<dbReference type="Proteomes" id="UP000001064">
    <property type="component" value="Unassembled WGS sequence"/>
</dbReference>
<evidence type="ECO:0000313" key="3">
    <source>
        <dbReference type="EMBL" id="EGC36201.1"/>
    </source>
</evidence>
<organism evidence="3 4">
    <name type="scientific">Dictyostelium purpureum</name>
    <name type="common">Slime mold</name>
    <dbReference type="NCBI Taxonomy" id="5786"/>
    <lineage>
        <taxon>Eukaryota</taxon>
        <taxon>Amoebozoa</taxon>
        <taxon>Evosea</taxon>
        <taxon>Eumycetozoa</taxon>
        <taxon>Dictyostelia</taxon>
        <taxon>Dictyosteliales</taxon>
        <taxon>Dictyosteliaceae</taxon>
        <taxon>Dictyostelium</taxon>
    </lineage>
</organism>
<protein>
    <submittedName>
        <fullName evidence="3">Uncharacterized protein</fullName>
    </submittedName>
</protein>
<name>F0ZIN9_DICPU</name>
<proteinExistence type="predicted"/>
<dbReference type="EMBL" id="GL871034">
    <property type="protein sequence ID" value="EGC36201.1"/>
    <property type="molecule type" value="Genomic_DNA"/>
</dbReference>
<keyword evidence="2" id="KW-0472">Membrane</keyword>
<dbReference type="KEGG" id="dpp:DICPUDRAFT_151375"/>
<evidence type="ECO:0000256" key="1">
    <source>
        <dbReference type="SAM" id="MobiDB-lite"/>
    </source>
</evidence>
<dbReference type="InParanoid" id="F0ZIN9"/>
<dbReference type="VEuPathDB" id="AmoebaDB:DICPUDRAFT_151375"/>
<reference evidence="4" key="1">
    <citation type="journal article" date="2011" name="Genome Biol.">
        <title>Comparative genomics of the social amoebae Dictyostelium discoideum and Dictyostelium purpureum.</title>
        <authorList>
            <consortium name="US DOE Joint Genome Institute (JGI-PGF)"/>
            <person name="Sucgang R."/>
            <person name="Kuo A."/>
            <person name="Tian X."/>
            <person name="Salerno W."/>
            <person name="Parikh A."/>
            <person name="Feasley C.L."/>
            <person name="Dalin E."/>
            <person name="Tu H."/>
            <person name="Huang E."/>
            <person name="Barry K."/>
            <person name="Lindquist E."/>
            <person name="Shapiro H."/>
            <person name="Bruce D."/>
            <person name="Schmutz J."/>
            <person name="Salamov A."/>
            <person name="Fey P."/>
            <person name="Gaudet P."/>
            <person name="Anjard C."/>
            <person name="Babu M.M."/>
            <person name="Basu S."/>
            <person name="Bushmanova Y."/>
            <person name="van der Wel H."/>
            <person name="Katoh-Kurasawa M."/>
            <person name="Dinh C."/>
            <person name="Coutinho P.M."/>
            <person name="Saito T."/>
            <person name="Elias M."/>
            <person name="Schaap P."/>
            <person name="Kay R.R."/>
            <person name="Henrissat B."/>
            <person name="Eichinger L."/>
            <person name="Rivero F."/>
            <person name="Putnam N.H."/>
            <person name="West C.M."/>
            <person name="Loomis W.F."/>
            <person name="Chisholm R.L."/>
            <person name="Shaulsky G."/>
            <person name="Strassmann J.E."/>
            <person name="Queller D.C."/>
            <person name="Kuspa A."/>
            <person name="Grigoriev I.V."/>
        </authorList>
    </citation>
    <scope>NUCLEOTIDE SEQUENCE [LARGE SCALE GENOMIC DNA]</scope>
    <source>
        <strain evidence="4">QSDP1</strain>
    </source>
</reference>
<dbReference type="GeneID" id="10501159"/>
<keyword evidence="4" id="KW-1185">Reference proteome</keyword>
<dbReference type="AlphaFoldDB" id="F0ZIN9"/>
<dbReference type="RefSeq" id="XP_003287268.1">
    <property type="nucleotide sequence ID" value="XM_003287220.1"/>
</dbReference>
<evidence type="ECO:0000256" key="2">
    <source>
        <dbReference type="SAM" id="Phobius"/>
    </source>
</evidence>
<feature type="transmembrane region" description="Helical" evidence="2">
    <location>
        <begin position="57"/>
        <end position="78"/>
    </location>
</feature>
<sequence>MSNNNKYNKILLDLDENYNISNEYPKELEGNLTKDEYEQFIGQVNHILKNPLVSRKYYLAPVVIIFFLTFLVFLLYFVDAFDKYTSIALGVIIGIGSLFSITYYAFKRNENIKEQLTQLNIKYAKNGVKIVLDSISVNDRYEKMKITKVTYNIYYLKKKENKPNDDIDDKYRNNTIQLSRDNDYVVEMESIPSIYESKKEQKESLLSNNNNINYNDDEPSSSAIIHQENED</sequence>
<feature type="transmembrane region" description="Helical" evidence="2">
    <location>
        <begin position="84"/>
        <end position="106"/>
    </location>
</feature>
<accession>F0ZIN9</accession>
<feature type="region of interest" description="Disordered" evidence="1">
    <location>
        <begin position="198"/>
        <end position="231"/>
    </location>
</feature>
<keyword evidence="2" id="KW-0812">Transmembrane</keyword>